<feature type="region of interest" description="Disordered" evidence="9">
    <location>
        <begin position="245"/>
        <end position="268"/>
    </location>
</feature>
<evidence type="ECO:0000313" key="11">
    <source>
        <dbReference type="Proteomes" id="UP000095281"/>
    </source>
</evidence>
<dbReference type="InterPro" id="IPR050200">
    <property type="entry name" value="Nuclear_hormone_rcpt_NR3"/>
</dbReference>
<dbReference type="PROSITE" id="PS51030">
    <property type="entry name" value="NUCLEAR_REC_DBD_2"/>
    <property type="match status" value="1"/>
</dbReference>
<dbReference type="InterPro" id="IPR013088">
    <property type="entry name" value="Znf_NHR/GATA"/>
</dbReference>
<evidence type="ECO:0000256" key="1">
    <source>
        <dbReference type="ARBA" id="ARBA00022723"/>
    </source>
</evidence>
<dbReference type="Pfam" id="PF00105">
    <property type="entry name" value="zf-C4"/>
    <property type="match status" value="1"/>
</dbReference>
<evidence type="ECO:0000256" key="4">
    <source>
        <dbReference type="ARBA" id="ARBA00023015"/>
    </source>
</evidence>
<evidence type="ECO:0000256" key="3">
    <source>
        <dbReference type="ARBA" id="ARBA00022833"/>
    </source>
</evidence>
<protein>
    <submittedName>
        <fullName evidence="12">Nuclear receptor domain-containing protein</fullName>
    </submittedName>
</protein>
<evidence type="ECO:0000259" key="10">
    <source>
        <dbReference type="PROSITE" id="PS51030"/>
    </source>
</evidence>
<proteinExistence type="predicted"/>
<evidence type="ECO:0000256" key="7">
    <source>
        <dbReference type="ARBA" id="ARBA00023170"/>
    </source>
</evidence>
<evidence type="ECO:0000256" key="9">
    <source>
        <dbReference type="SAM" id="MobiDB-lite"/>
    </source>
</evidence>
<keyword evidence="11" id="KW-1185">Reference proteome</keyword>
<dbReference type="GO" id="GO:0003700">
    <property type="term" value="F:DNA-binding transcription factor activity"/>
    <property type="evidence" value="ECO:0007669"/>
    <property type="project" value="InterPro"/>
</dbReference>
<dbReference type="AlphaFoldDB" id="A0A1I8BSJ1"/>
<dbReference type="Gene3D" id="3.30.50.10">
    <property type="entry name" value="Erythroid Transcription Factor GATA-1, subunit A"/>
    <property type="match status" value="1"/>
</dbReference>
<evidence type="ECO:0000256" key="5">
    <source>
        <dbReference type="ARBA" id="ARBA00023125"/>
    </source>
</evidence>
<keyword evidence="4" id="KW-0805">Transcription regulation</keyword>
<keyword evidence="5" id="KW-0238">DNA-binding</keyword>
<dbReference type="PANTHER" id="PTHR48092">
    <property type="entry name" value="KNIRPS-RELATED PROTEIN-RELATED"/>
    <property type="match status" value="1"/>
</dbReference>
<evidence type="ECO:0000256" key="8">
    <source>
        <dbReference type="ARBA" id="ARBA00023242"/>
    </source>
</evidence>
<dbReference type="SUPFAM" id="SSF57716">
    <property type="entry name" value="Glucocorticoid receptor-like (DNA-binding domain)"/>
    <property type="match status" value="1"/>
</dbReference>
<keyword evidence="2" id="KW-0863">Zinc-finger</keyword>
<dbReference type="InterPro" id="IPR001628">
    <property type="entry name" value="Znf_hrmn_rcpt"/>
</dbReference>
<dbReference type="PROSITE" id="PS00031">
    <property type="entry name" value="NUCLEAR_REC_DBD_1"/>
    <property type="match status" value="1"/>
</dbReference>
<keyword evidence="8" id="KW-0539">Nucleus</keyword>
<name>A0A1I8BSJ1_MELHA</name>
<dbReference type="WBParaSite" id="MhA1_Contig520.frz3.gene25">
    <property type="protein sequence ID" value="MhA1_Contig520.frz3.gene25"/>
    <property type="gene ID" value="MhA1_Contig520.frz3.gene25"/>
</dbReference>
<evidence type="ECO:0000256" key="2">
    <source>
        <dbReference type="ARBA" id="ARBA00022771"/>
    </source>
</evidence>
<dbReference type="GO" id="GO:0008270">
    <property type="term" value="F:zinc ion binding"/>
    <property type="evidence" value="ECO:0007669"/>
    <property type="project" value="UniProtKB-KW"/>
</dbReference>
<keyword evidence="6" id="KW-0804">Transcription</keyword>
<evidence type="ECO:0000256" key="6">
    <source>
        <dbReference type="ARBA" id="ARBA00023163"/>
    </source>
</evidence>
<dbReference type="SMART" id="SM00399">
    <property type="entry name" value="ZnF_C4"/>
    <property type="match status" value="1"/>
</dbReference>
<sequence>MTSLPKQIEEEELTRQENLEKILKLASSVPLDDDCKDPDTKQFWVQQFIDLVSWKKASDEKNERRIADLEEQLRLRADFQAAEELAFASSFDKAKCEDPETKDHWMKNFLDLSAEKKASDSGFKRQIASMNLRILELTATKKRPEKALELIHQGFSEIEKIGQVSPGKVKDLKCQICGDSHNTGQHYGAITCVKCSDFFYRNYDKHVADPCVRGSNDCEGSDILKCKRCRLCKCNSVGMKKVATPKRKRKTEQVEGTSKKLHVQENEE</sequence>
<accession>A0A1I8BSJ1</accession>
<keyword evidence="1" id="KW-0479">Metal-binding</keyword>
<dbReference type="Proteomes" id="UP000095281">
    <property type="component" value="Unplaced"/>
</dbReference>
<reference evidence="12" key="1">
    <citation type="submission" date="2016-11" db="UniProtKB">
        <authorList>
            <consortium name="WormBaseParasite"/>
        </authorList>
    </citation>
    <scope>IDENTIFICATION</scope>
</reference>
<dbReference type="GO" id="GO:0043565">
    <property type="term" value="F:sequence-specific DNA binding"/>
    <property type="evidence" value="ECO:0007669"/>
    <property type="project" value="InterPro"/>
</dbReference>
<organism evidence="11 12">
    <name type="scientific">Meloidogyne hapla</name>
    <name type="common">Root-knot nematode worm</name>
    <dbReference type="NCBI Taxonomy" id="6305"/>
    <lineage>
        <taxon>Eukaryota</taxon>
        <taxon>Metazoa</taxon>
        <taxon>Ecdysozoa</taxon>
        <taxon>Nematoda</taxon>
        <taxon>Chromadorea</taxon>
        <taxon>Rhabditida</taxon>
        <taxon>Tylenchina</taxon>
        <taxon>Tylenchomorpha</taxon>
        <taxon>Tylenchoidea</taxon>
        <taxon>Meloidogynidae</taxon>
        <taxon>Meloidogyninae</taxon>
        <taxon>Meloidogyne</taxon>
    </lineage>
</organism>
<keyword evidence="7" id="KW-0675">Receptor</keyword>
<evidence type="ECO:0000313" key="12">
    <source>
        <dbReference type="WBParaSite" id="MhA1_Contig520.frz3.gene25"/>
    </source>
</evidence>
<feature type="domain" description="Nuclear receptor" evidence="10">
    <location>
        <begin position="171"/>
        <end position="246"/>
    </location>
</feature>
<keyword evidence="3" id="KW-0862">Zinc</keyword>